<dbReference type="AlphaFoldDB" id="A0AAD4TC12"/>
<evidence type="ECO:0000313" key="1">
    <source>
        <dbReference type="EMBL" id="KAI3948451.1"/>
    </source>
</evidence>
<reference evidence="1" key="1">
    <citation type="submission" date="2022-04" db="EMBL/GenBank/DDBJ databases">
        <title>A functionally conserved STORR gene fusion in Papaver species that diverged 16.8 million years ago.</title>
        <authorList>
            <person name="Catania T."/>
        </authorList>
    </citation>
    <scope>NUCLEOTIDE SEQUENCE</scope>
    <source>
        <strain evidence="1">S-188037</strain>
    </source>
</reference>
<proteinExistence type="predicted"/>
<evidence type="ECO:0000313" key="2">
    <source>
        <dbReference type="Proteomes" id="UP001202328"/>
    </source>
</evidence>
<organism evidence="1 2">
    <name type="scientific">Papaver atlanticum</name>
    <dbReference type="NCBI Taxonomy" id="357466"/>
    <lineage>
        <taxon>Eukaryota</taxon>
        <taxon>Viridiplantae</taxon>
        <taxon>Streptophyta</taxon>
        <taxon>Embryophyta</taxon>
        <taxon>Tracheophyta</taxon>
        <taxon>Spermatophyta</taxon>
        <taxon>Magnoliopsida</taxon>
        <taxon>Ranunculales</taxon>
        <taxon>Papaveraceae</taxon>
        <taxon>Papaveroideae</taxon>
        <taxon>Papaver</taxon>
    </lineage>
</organism>
<keyword evidence="2" id="KW-1185">Reference proteome</keyword>
<dbReference type="EMBL" id="JAJJMB010003267">
    <property type="protein sequence ID" value="KAI3948451.1"/>
    <property type="molecule type" value="Genomic_DNA"/>
</dbReference>
<comment type="caution">
    <text evidence="1">The sequence shown here is derived from an EMBL/GenBank/DDBJ whole genome shotgun (WGS) entry which is preliminary data.</text>
</comment>
<gene>
    <name evidence="1" type="ORF">MKW98_019201</name>
</gene>
<sequence length="127" mass="14652">MAETIVEKNHHQKVEETLGRAEVLQIFVGSREQTSTPFGQPMRGELPVLEWMHSFQRRKKRSVISRYNVFKQVEGKLSKDKKQTMGELSLAFIMVTDDGDGFLGEYERIKVISVFNVLLVLDYSRTS</sequence>
<protein>
    <submittedName>
        <fullName evidence="1">Uncharacterized protein</fullName>
    </submittedName>
</protein>
<accession>A0AAD4TC12</accession>
<dbReference type="Proteomes" id="UP001202328">
    <property type="component" value="Unassembled WGS sequence"/>
</dbReference>
<name>A0AAD4TC12_9MAGN</name>